<keyword evidence="5" id="KW-1015">Disulfide bond</keyword>
<dbReference type="PROSITE" id="PS51352">
    <property type="entry name" value="THIOREDOXIN_2"/>
    <property type="match status" value="1"/>
</dbReference>
<dbReference type="PANTHER" id="PTHR45663">
    <property type="entry name" value="GEO12009P1"/>
    <property type="match status" value="1"/>
</dbReference>
<dbReference type="PANTHER" id="PTHR45663:SF11">
    <property type="entry name" value="GEO12009P1"/>
    <property type="match status" value="1"/>
</dbReference>
<evidence type="ECO:0000259" key="8">
    <source>
        <dbReference type="PROSITE" id="PS51352"/>
    </source>
</evidence>
<proteinExistence type="inferred from homology"/>
<dbReference type="SUPFAM" id="SSF52833">
    <property type="entry name" value="Thioredoxin-like"/>
    <property type="match status" value="1"/>
</dbReference>
<dbReference type="EMBL" id="AODF01000044">
    <property type="protein sequence ID" value="EUJ25651.1"/>
    <property type="molecule type" value="Genomic_DNA"/>
</dbReference>
<reference evidence="9 10" key="1">
    <citation type="journal article" date="2014" name="Int. J. Syst. Evol. Microbiol.">
        <title>Listeria floridensis sp. nov., Listeria aquatica sp. nov., Listeria cornellensis sp. nov., Listeria riparia sp. nov. and Listeria grandensis sp. nov., from agricultural and natural environments.</title>
        <authorList>
            <person name="den Bakker H.C."/>
            <person name="Warchocki S."/>
            <person name="Wright E.M."/>
            <person name="Allred A.F."/>
            <person name="Ahlstrom C."/>
            <person name="Manuel C.S."/>
            <person name="Stasiewicz M.J."/>
            <person name="Burrell A."/>
            <person name="Roof S."/>
            <person name="Strawn L."/>
            <person name="Fortes E.D."/>
            <person name="Nightingale K.K."/>
            <person name="Kephart D."/>
            <person name="Wiedmann M."/>
        </authorList>
    </citation>
    <scope>NUCLEOTIDE SEQUENCE [LARGE SCALE GENOMIC DNA]</scope>
    <source>
        <strain evidence="9 10">FSL S10-1187</strain>
    </source>
</reference>
<comment type="similarity">
    <text evidence="1 7">Belongs to the thioredoxin family.</text>
</comment>
<keyword evidence="6" id="KW-0676">Redox-active center</keyword>
<dbReference type="PIRSF" id="PIRSF000077">
    <property type="entry name" value="Thioredoxin"/>
    <property type="match status" value="1"/>
</dbReference>
<dbReference type="CDD" id="cd02947">
    <property type="entry name" value="TRX_family"/>
    <property type="match status" value="1"/>
</dbReference>
<dbReference type="Pfam" id="PF00085">
    <property type="entry name" value="Thioredoxin"/>
    <property type="match status" value="1"/>
</dbReference>
<evidence type="ECO:0000313" key="9">
    <source>
        <dbReference type="EMBL" id="EUJ25651.1"/>
    </source>
</evidence>
<dbReference type="Gene3D" id="3.40.30.10">
    <property type="entry name" value="Glutaredoxin"/>
    <property type="match status" value="1"/>
</dbReference>
<dbReference type="InterPro" id="IPR036249">
    <property type="entry name" value="Thioredoxin-like_sf"/>
</dbReference>
<dbReference type="RefSeq" id="WP_036098483.1">
    <property type="nucleotide sequence ID" value="NZ_AODF01000044.1"/>
</dbReference>
<feature type="domain" description="Thioredoxin" evidence="8">
    <location>
        <begin position="1"/>
        <end position="106"/>
    </location>
</feature>
<dbReference type="Proteomes" id="UP000019249">
    <property type="component" value="Unassembled WGS sequence"/>
</dbReference>
<comment type="caution">
    <text evidence="9">The sequence shown here is derived from an EMBL/GenBank/DDBJ whole genome shotgun (WGS) entry which is preliminary data.</text>
</comment>
<gene>
    <name evidence="9" type="ORF">MFLO_15032</name>
</gene>
<name>A0ABP3AWD1_9LIST</name>
<keyword evidence="4" id="KW-0249">Electron transport</keyword>
<keyword evidence="10" id="KW-1185">Reference proteome</keyword>
<evidence type="ECO:0000256" key="3">
    <source>
        <dbReference type="ARBA" id="ARBA00022448"/>
    </source>
</evidence>
<sequence>MAIIHAKAEDFDQIIASHPKILLNFWAEWCAPCRCFWPTLDQYAELENNGVQVVKVNVDKQKVLAERFKVKGIPNSLVIVNGDVKGMIAGIVSCDELYQRVESFITQQKREA</sequence>
<evidence type="ECO:0000256" key="1">
    <source>
        <dbReference type="ARBA" id="ARBA00008987"/>
    </source>
</evidence>
<accession>A0ABP3AWD1</accession>
<evidence type="ECO:0000256" key="6">
    <source>
        <dbReference type="ARBA" id="ARBA00023284"/>
    </source>
</evidence>
<evidence type="ECO:0000256" key="2">
    <source>
        <dbReference type="ARBA" id="ARBA00020570"/>
    </source>
</evidence>
<dbReference type="InterPro" id="IPR013766">
    <property type="entry name" value="Thioredoxin_domain"/>
</dbReference>
<evidence type="ECO:0000256" key="4">
    <source>
        <dbReference type="ARBA" id="ARBA00022982"/>
    </source>
</evidence>
<evidence type="ECO:0000313" key="10">
    <source>
        <dbReference type="Proteomes" id="UP000019249"/>
    </source>
</evidence>
<organism evidence="9 10">
    <name type="scientific">Listeria floridensis FSL S10-1187</name>
    <dbReference type="NCBI Taxonomy" id="1265817"/>
    <lineage>
        <taxon>Bacteria</taxon>
        <taxon>Bacillati</taxon>
        <taxon>Bacillota</taxon>
        <taxon>Bacilli</taxon>
        <taxon>Bacillales</taxon>
        <taxon>Listeriaceae</taxon>
        <taxon>Listeria</taxon>
    </lineage>
</organism>
<evidence type="ECO:0000256" key="7">
    <source>
        <dbReference type="PIRNR" id="PIRNR000077"/>
    </source>
</evidence>
<dbReference type="InterPro" id="IPR017937">
    <property type="entry name" value="Thioredoxin_CS"/>
</dbReference>
<dbReference type="PROSITE" id="PS00194">
    <property type="entry name" value="THIOREDOXIN_1"/>
    <property type="match status" value="1"/>
</dbReference>
<evidence type="ECO:0000256" key="5">
    <source>
        <dbReference type="ARBA" id="ARBA00023157"/>
    </source>
</evidence>
<keyword evidence="3" id="KW-0813">Transport</keyword>
<protein>
    <recommendedName>
        <fullName evidence="2 7">Thioredoxin</fullName>
    </recommendedName>
</protein>
<dbReference type="InterPro" id="IPR005746">
    <property type="entry name" value="Thioredoxin"/>
</dbReference>